<sequence>MILTLLILQLLFKDRLQFKKAYRIIKWIIIGYAIVNLIYFLIGLIVYPDQSAFLNRATGKYWLSYWIMMFSAVFLPFSLLYKNIGLKPFYLLFVSVMMKIGWYFERYVIFLADYNIRQFDPERESDWLTSPWSGFYLTWIQGLILALILIGLTTIIGRNKRTKTVHNNVYN</sequence>
<feature type="transmembrane region" description="Helical" evidence="1">
    <location>
        <begin position="62"/>
        <end position="81"/>
    </location>
</feature>
<accession>A0A420DC30</accession>
<reference evidence="2 3" key="1">
    <citation type="submission" date="2018-09" db="EMBL/GenBank/DDBJ databases">
        <title>Genomic Encyclopedia of Archaeal and Bacterial Type Strains, Phase II (KMG-II): from individual species to whole genera.</title>
        <authorList>
            <person name="Goeker M."/>
        </authorList>
    </citation>
    <scope>NUCLEOTIDE SEQUENCE [LARGE SCALE GENOMIC DNA]</scope>
    <source>
        <strain evidence="2 3">DSM 26283</strain>
    </source>
</reference>
<protein>
    <submittedName>
        <fullName evidence="2">Uncharacterized protein</fullName>
    </submittedName>
</protein>
<keyword evidence="1" id="KW-0812">Transmembrane</keyword>
<name>A0A420DC30_9FLAO</name>
<dbReference type="EMBL" id="RAQJ01000009">
    <property type="protein sequence ID" value="RKE89435.1"/>
    <property type="molecule type" value="Genomic_DNA"/>
</dbReference>
<feature type="transmembrane region" description="Helical" evidence="1">
    <location>
        <begin position="88"/>
        <end position="104"/>
    </location>
</feature>
<evidence type="ECO:0000313" key="3">
    <source>
        <dbReference type="Proteomes" id="UP000284892"/>
    </source>
</evidence>
<proteinExistence type="predicted"/>
<evidence type="ECO:0000313" key="2">
    <source>
        <dbReference type="EMBL" id="RKE89435.1"/>
    </source>
</evidence>
<comment type="caution">
    <text evidence="2">The sequence shown here is derived from an EMBL/GenBank/DDBJ whole genome shotgun (WGS) entry which is preliminary data.</text>
</comment>
<organism evidence="2 3">
    <name type="scientific">Ichthyenterobacterium magnum</name>
    <dbReference type="NCBI Taxonomy" id="1230530"/>
    <lineage>
        <taxon>Bacteria</taxon>
        <taxon>Pseudomonadati</taxon>
        <taxon>Bacteroidota</taxon>
        <taxon>Flavobacteriia</taxon>
        <taxon>Flavobacteriales</taxon>
        <taxon>Flavobacteriaceae</taxon>
        <taxon>Ichthyenterobacterium</taxon>
    </lineage>
</organism>
<keyword evidence="1" id="KW-1133">Transmembrane helix</keyword>
<gene>
    <name evidence="2" type="ORF">BXY80_2784</name>
</gene>
<evidence type="ECO:0000256" key="1">
    <source>
        <dbReference type="SAM" id="Phobius"/>
    </source>
</evidence>
<feature type="transmembrane region" description="Helical" evidence="1">
    <location>
        <begin position="21"/>
        <end position="42"/>
    </location>
</feature>
<keyword evidence="1" id="KW-0472">Membrane</keyword>
<feature type="transmembrane region" description="Helical" evidence="1">
    <location>
        <begin position="136"/>
        <end position="156"/>
    </location>
</feature>
<dbReference type="Proteomes" id="UP000284892">
    <property type="component" value="Unassembled WGS sequence"/>
</dbReference>
<keyword evidence="3" id="KW-1185">Reference proteome</keyword>
<dbReference type="AlphaFoldDB" id="A0A420DC30"/>